<reference evidence="1" key="1">
    <citation type="submission" date="2016-01" db="EMBL/GenBank/DDBJ databases">
        <authorList>
            <person name="Mcilroy J.S."/>
            <person name="Karst M S."/>
            <person name="Albertsen M."/>
        </authorList>
    </citation>
    <scope>NUCLEOTIDE SEQUENCE</scope>
    <source>
        <strain evidence="1">Cfx-K</strain>
    </source>
</reference>
<protein>
    <submittedName>
        <fullName evidence="1">Toxin-antitoxin system, toxin component</fullName>
    </submittedName>
</protein>
<proteinExistence type="predicted"/>
<dbReference type="EMBL" id="LN890656">
    <property type="protein sequence ID" value="CUS05565.1"/>
    <property type="molecule type" value="Genomic_DNA"/>
</dbReference>
<name>A0A160T8Q9_9CHLR</name>
<dbReference type="Gene3D" id="3.10.450.530">
    <property type="entry name" value="Ribonuclease toxin, BrnT, of type II toxin-antitoxin system"/>
    <property type="match status" value="1"/>
</dbReference>
<sequence length="90" mass="10887">MMRFTWHEPKRLLTLEKRGLDFADAELVFEGPTFTFEDDRRDYGEQRWVTIGLMRDKVVVIVHTETEDEIRIISLREAEKDEQRHFFSNL</sequence>
<dbReference type="AlphaFoldDB" id="A0A160T8Q9"/>
<dbReference type="Proteomes" id="UP000215027">
    <property type="component" value="Chromosome II"/>
</dbReference>
<dbReference type="Pfam" id="PF04365">
    <property type="entry name" value="BrnT_toxin"/>
    <property type="match status" value="1"/>
</dbReference>
<evidence type="ECO:0000313" key="1">
    <source>
        <dbReference type="EMBL" id="CUS05565.1"/>
    </source>
</evidence>
<dbReference type="KEGG" id="pbf:CFX0092_B0031"/>
<keyword evidence="2" id="KW-1185">Reference proteome</keyword>
<accession>A0A160T8Q9</accession>
<evidence type="ECO:0000313" key="2">
    <source>
        <dbReference type="Proteomes" id="UP000215027"/>
    </source>
</evidence>
<gene>
    <name evidence="1" type="ORF">CFX0092_B0031</name>
</gene>
<dbReference type="InterPro" id="IPR038573">
    <property type="entry name" value="BrnT_sf"/>
</dbReference>
<organism evidence="1 2">
    <name type="scientific">Candidatus Promineifilum breve</name>
    <dbReference type="NCBI Taxonomy" id="1806508"/>
    <lineage>
        <taxon>Bacteria</taxon>
        <taxon>Bacillati</taxon>
        <taxon>Chloroflexota</taxon>
        <taxon>Ardenticatenia</taxon>
        <taxon>Candidatus Promineifilales</taxon>
        <taxon>Candidatus Promineifilaceae</taxon>
        <taxon>Candidatus Promineifilum</taxon>
    </lineage>
</organism>
<dbReference type="InterPro" id="IPR007460">
    <property type="entry name" value="BrnT_toxin"/>
</dbReference>